<keyword evidence="1" id="KW-1133">Transmembrane helix</keyword>
<dbReference type="Proteomes" id="UP000737391">
    <property type="component" value="Unassembled WGS sequence"/>
</dbReference>
<dbReference type="AlphaFoldDB" id="A0A9P5BGR2"/>
<keyword evidence="1" id="KW-0812">Transmembrane</keyword>
<evidence type="ECO:0000313" key="4">
    <source>
        <dbReference type="Proteomes" id="UP000737391"/>
    </source>
</evidence>
<dbReference type="EMBL" id="LUFC02000210">
    <property type="protein sequence ID" value="KAF4500170.1"/>
    <property type="molecule type" value="Genomic_DNA"/>
</dbReference>
<evidence type="ECO:0000256" key="2">
    <source>
        <dbReference type="SAM" id="SignalP"/>
    </source>
</evidence>
<keyword evidence="1" id="KW-0472">Membrane</keyword>
<name>A0A9P5BGR2_9HYPO</name>
<proteinExistence type="predicted"/>
<feature type="signal peptide" evidence="2">
    <location>
        <begin position="1"/>
        <end position="16"/>
    </location>
</feature>
<gene>
    <name evidence="3" type="ORF">FAGAP_3615</name>
</gene>
<accession>A0A9P5BGR2</accession>
<sequence length="66" mass="5983">MHASAAVFAFVAVAAAAQTPVAPVATPVATPGAPTNGTKPGSTPANGAAALGLSGLAGAFAVALAL</sequence>
<keyword evidence="2" id="KW-0732">Signal</keyword>
<keyword evidence="4" id="KW-1185">Reference proteome</keyword>
<protein>
    <submittedName>
        <fullName evidence="3">Uncharacterized protein</fullName>
    </submittedName>
</protein>
<evidence type="ECO:0000313" key="3">
    <source>
        <dbReference type="EMBL" id="KAF4500170.1"/>
    </source>
</evidence>
<comment type="caution">
    <text evidence="3">The sequence shown here is derived from an EMBL/GenBank/DDBJ whole genome shotgun (WGS) entry which is preliminary data.</text>
</comment>
<reference evidence="3" key="1">
    <citation type="submission" date="2020-01" db="EMBL/GenBank/DDBJ databases">
        <title>Identification and distribution of gene clusters putatively required for synthesis of sphingolipid metabolism inhibitors in phylogenetically diverse species of the filamentous fungus Fusarium.</title>
        <authorList>
            <person name="Kim H.-S."/>
            <person name="Busman M."/>
            <person name="Brown D.W."/>
            <person name="Divon H."/>
            <person name="Uhlig S."/>
            <person name="Proctor R.H."/>
        </authorList>
    </citation>
    <scope>NUCLEOTIDE SEQUENCE</scope>
    <source>
        <strain evidence="3">NRRL 31653</strain>
    </source>
</reference>
<evidence type="ECO:0000256" key="1">
    <source>
        <dbReference type="SAM" id="Phobius"/>
    </source>
</evidence>
<feature type="transmembrane region" description="Helical" evidence="1">
    <location>
        <begin position="47"/>
        <end position="65"/>
    </location>
</feature>
<feature type="chain" id="PRO_5040165010" evidence="2">
    <location>
        <begin position="17"/>
        <end position="66"/>
    </location>
</feature>
<organism evidence="3 4">
    <name type="scientific">Fusarium agapanthi</name>
    <dbReference type="NCBI Taxonomy" id="1803897"/>
    <lineage>
        <taxon>Eukaryota</taxon>
        <taxon>Fungi</taxon>
        <taxon>Dikarya</taxon>
        <taxon>Ascomycota</taxon>
        <taxon>Pezizomycotina</taxon>
        <taxon>Sordariomycetes</taxon>
        <taxon>Hypocreomycetidae</taxon>
        <taxon>Hypocreales</taxon>
        <taxon>Nectriaceae</taxon>
        <taxon>Fusarium</taxon>
        <taxon>Fusarium fujikuroi species complex</taxon>
    </lineage>
</organism>